<evidence type="ECO:0000259" key="2">
    <source>
        <dbReference type="PROSITE" id="PS50812"/>
    </source>
</evidence>
<gene>
    <name evidence="3" type="ORF">I9W82_001635</name>
</gene>
<feature type="region of interest" description="Disordered" evidence="1">
    <location>
        <begin position="132"/>
        <end position="277"/>
    </location>
</feature>
<comment type="caution">
    <text evidence="3">The sequence shown here is derived from an EMBL/GenBank/DDBJ whole genome shotgun (WGS) entry which is preliminary data.</text>
</comment>
<feature type="domain" description="PWWP" evidence="2">
    <location>
        <begin position="12"/>
        <end position="74"/>
    </location>
</feature>
<feature type="compositionally biased region" description="Basic and acidic residues" evidence="1">
    <location>
        <begin position="178"/>
        <end position="192"/>
    </location>
</feature>
<proteinExistence type="predicted"/>
<feature type="compositionally biased region" description="Basic and acidic residues" evidence="1">
    <location>
        <begin position="243"/>
        <end position="253"/>
    </location>
</feature>
<dbReference type="Pfam" id="PF00855">
    <property type="entry name" value="PWWP"/>
    <property type="match status" value="1"/>
</dbReference>
<dbReference type="GeneID" id="93650264"/>
<organism evidence="3 4">
    <name type="scientific">Candida metapsilosis</name>
    <dbReference type="NCBI Taxonomy" id="273372"/>
    <lineage>
        <taxon>Eukaryota</taxon>
        <taxon>Fungi</taxon>
        <taxon>Dikarya</taxon>
        <taxon>Ascomycota</taxon>
        <taxon>Saccharomycotina</taxon>
        <taxon>Pichiomycetes</taxon>
        <taxon>Debaryomycetaceae</taxon>
        <taxon>Candida/Lodderomyces clade</taxon>
        <taxon>Candida</taxon>
    </lineage>
</organism>
<dbReference type="InterPro" id="IPR035441">
    <property type="entry name" value="TFIIS/LEDGF_dom_sf"/>
</dbReference>
<dbReference type="Gene3D" id="2.30.30.140">
    <property type="match status" value="1"/>
</dbReference>
<accession>A0A8H7ZDC0</accession>
<dbReference type="RefSeq" id="XP_067548871.1">
    <property type="nucleotide sequence ID" value="XM_067690402.1"/>
</dbReference>
<dbReference type="InterPro" id="IPR000313">
    <property type="entry name" value="PWWP_dom"/>
</dbReference>
<feature type="compositionally biased region" description="Polar residues" evidence="1">
    <location>
        <begin position="520"/>
        <end position="534"/>
    </location>
</feature>
<feature type="compositionally biased region" description="Basic and acidic residues" evidence="1">
    <location>
        <begin position="452"/>
        <end position="461"/>
    </location>
</feature>
<feature type="region of interest" description="Disordered" evidence="1">
    <location>
        <begin position="402"/>
        <end position="559"/>
    </location>
</feature>
<dbReference type="Proteomes" id="UP000669133">
    <property type="component" value="Unassembled WGS sequence"/>
</dbReference>
<dbReference type="EMBL" id="JAEOAQ010000002">
    <property type="protein sequence ID" value="KAG5419755.1"/>
    <property type="molecule type" value="Genomic_DNA"/>
</dbReference>
<keyword evidence="4" id="KW-1185">Reference proteome</keyword>
<dbReference type="SUPFAM" id="SSF47676">
    <property type="entry name" value="Conserved domain common to transcription factors TFIIS, elongin A, CRSP70"/>
    <property type="match status" value="1"/>
</dbReference>
<protein>
    <recommendedName>
        <fullName evidence="2">PWWP domain-containing protein</fullName>
    </recommendedName>
</protein>
<dbReference type="OrthoDB" id="9975114at2759"/>
<feature type="compositionally biased region" description="Basic and acidic residues" evidence="1">
    <location>
        <begin position="510"/>
        <end position="519"/>
    </location>
</feature>
<reference evidence="3 4" key="1">
    <citation type="submission" date="2020-12" db="EMBL/GenBank/DDBJ databases">
        <title>Effect of drift, selection, and recombination on the evolution of hybrid genomes in Candida yeast pathogens.</title>
        <authorList>
            <person name="Mixao V."/>
            <person name="Ksiezopolska E."/>
            <person name="Saus E."/>
            <person name="Boekhout T."/>
            <person name="Gacser A."/>
            <person name="Gabaldon T."/>
        </authorList>
    </citation>
    <scope>NUCLEOTIDE SEQUENCE [LARGE SCALE GENOMIC DNA]</scope>
    <source>
        <strain evidence="3 4">BP57</strain>
    </source>
</reference>
<dbReference type="AlphaFoldDB" id="A0A8H7ZDC0"/>
<feature type="compositionally biased region" description="Acidic residues" evidence="1">
    <location>
        <begin position="193"/>
        <end position="207"/>
    </location>
</feature>
<dbReference type="SMART" id="SM00293">
    <property type="entry name" value="PWWP"/>
    <property type="match status" value="1"/>
</dbReference>
<sequence length="559" mass="62306">MPLRSATNKFGDKEKVFAKMSGYPWWPAFITPDEYIPKNVLKARKKSTPYCVIFIPDGDFYWCNDKAVKEYKPGTTKDTSKLDAKAIARLKDVKYLKKRLTTAPKKPATFPEAIVASEKLAFNDFIKIFQEGEDDEEDEEVEEDAEEEDAEEEGEVQEDEGEEPEVPVKKSAATKSRNRSDTKLRRSSRSQDVEDEAEDGDVEDQYQEEIPKNKRKRGSVVQASTNGKKRKSTDANDTEEPATESHKKPKLENSSDEDTASAAGAAAASIKSGKAPVNDEEKQHQLYLCRIKLQRTLIQRDLVQSPPTADELSLVRLILYRLVNFPVDKELLKKTKLYKVMRYIIKNRDLEYADSFKLHELCKEILEKWDPFIQQILYEKEHSNSGKSSNANARLLSVKNGGSGFNDDSEVSGIEQSLPEIDQSKDEESEPSEKKDGEKPSGGEVKGANGVEVKKESKSSHDTQSNHIGSESLLEKNVELPTIKAEGVTGEANSKEESKESESTAAAIKNESKDDRPESQSESVATKETTAPSESTKEAQSVPDVTNKAEAAVNAIVNP</sequence>
<feature type="compositionally biased region" description="Basic and acidic residues" evidence="1">
    <location>
        <begin position="422"/>
        <end position="441"/>
    </location>
</feature>
<dbReference type="SUPFAM" id="SSF63748">
    <property type="entry name" value="Tudor/PWWP/MBT"/>
    <property type="match status" value="1"/>
</dbReference>
<feature type="compositionally biased region" description="Low complexity" evidence="1">
    <location>
        <begin position="260"/>
        <end position="275"/>
    </location>
</feature>
<dbReference type="InterPro" id="IPR017923">
    <property type="entry name" value="TFIIS_N"/>
</dbReference>
<dbReference type="Pfam" id="PF08711">
    <property type="entry name" value="Med26"/>
    <property type="match status" value="1"/>
</dbReference>
<name>A0A8H7ZDC0_9ASCO</name>
<dbReference type="PROSITE" id="PS50812">
    <property type="entry name" value="PWWP"/>
    <property type="match status" value="1"/>
</dbReference>
<evidence type="ECO:0000256" key="1">
    <source>
        <dbReference type="SAM" id="MobiDB-lite"/>
    </source>
</evidence>
<evidence type="ECO:0000313" key="4">
    <source>
        <dbReference type="Proteomes" id="UP000669133"/>
    </source>
</evidence>
<feature type="compositionally biased region" description="Acidic residues" evidence="1">
    <location>
        <begin position="132"/>
        <end position="165"/>
    </location>
</feature>
<evidence type="ECO:0000313" key="3">
    <source>
        <dbReference type="EMBL" id="KAG5419755.1"/>
    </source>
</evidence>
<feature type="compositionally biased region" description="Basic and acidic residues" evidence="1">
    <location>
        <begin position="493"/>
        <end position="502"/>
    </location>
</feature>